<keyword evidence="11 12" id="KW-0407">Ion channel</keyword>
<dbReference type="InterPro" id="IPR003092">
    <property type="entry name" value="2pore_dom_K_chnl_TASK"/>
</dbReference>
<evidence type="ECO:0000256" key="5">
    <source>
        <dbReference type="ARBA" id="ARBA00022692"/>
    </source>
</evidence>
<feature type="domain" description="Potassium channel" evidence="15">
    <location>
        <begin position="80"/>
        <end position="137"/>
    </location>
</feature>
<gene>
    <name evidence="17" type="primary">kcnk5a</name>
</gene>
<feature type="transmembrane region" description="Helical" evidence="14">
    <location>
        <begin position="6"/>
        <end position="26"/>
    </location>
</feature>
<comment type="subcellular location">
    <subcellularLocation>
        <location evidence="1">Membrane</location>
        <topology evidence="1">Multi-pass membrane protein</topology>
    </subcellularLocation>
</comment>
<reference evidence="17" key="1">
    <citation type="submission" date="2025-08" db="UniProtKB">
        <authorList>
            <consortium name="RefSeq"/>
        </authorList>
    </citation>
    <scope>IDENTIFICATION</scope>
</reference>
<dbReference type="InterPro" id="IPR013099">
    <property type="entry name" value="K_chnl_dom"/>
</dbReference>
<keyword evidence="7" id="KW-0630">Potassium</keyword>
<evidence type="ECO:0000256" key="3">
    <source>
        <dbReference type="ARBA" id="ARBA00022448"/>
    </source>
</evidence>
<keyword evidence="10 14" id="KW-0472">Membrane</keyword>
<feature type="transmembrane region" description="Helical" evidence="14">
    <location>
        <begin position="110"/>
        <end position="130"/>
    </location>
</feature>
<keyword evidence="5 12" id="KW-0812">Transmembrane</keyword>
<evidence type="ECO:0000256" key="7">
    <source>
        <dbReference type="ARBA" id="ARBA00022958"/>
    </source>
</evidence>
<keyword evidence="9 12" id="KW-0406">Ion transport</keyword>
<protein>
    <submittedName>
        <fullName evidence="17">Potassium channel subfamily K member 5a</fullName>
    </submittedName>
</protein>
<evidence type="ECO:0000256" key="8">
    <source>
        <dbReference type="ARBA" id="ARBA00022989"/>
    </source>
</evidence>
<proteinExistence type="inferred from homology"/>
<evidence type="ECO:0000256" key="1">
    <source>
        <dbReference type="ARBA" id="ARBA00004141"/>
    </source>
</evidence>
<keyword evidence="16" id="KW-1185">Reference proteome</keyword>
<feature type="domain" description="Potassium channel" evidence="15">
    <location>
        <begin position="172"/>
        <end position="248"/>
    </location>
</feature>
<dbReference type="GO" id="GO:0030322">
    <property type="term" value="P:stabilization of membrane potential"/>
    <property type="evidence" value="ECO:0007669"/>
    <property type="project" value="TreeGrafter"/>
</dbReference>
<evidence type="ECO:0000256" key="10">
    <source>
        <dbReference type="ARBA" id="ARBA00023136"/>
    </source>
</evidence>
<feature type="transmembrane region" description="Helical" evidence="14">
    <location>
        <begin position="225"/>
        <end position="244"/>
    </location>
</feature>
<evidence type="ECO:0000256" key="2">
    <source>
        <dbReference type="ARBA" id="ARBA00006666"/>
    </source>
</evidence>
<dbReference type="Proteomes" id="UP000515152">
    <property type="component" value="Chromosome 14"/>
</dbReference>
<keyword evidence="8 14" id="KW-1133">Transmembrane helix</keyword>
<dbReference type="GO" id="GO:0022841">
    <property type="term" value="F:potassium ion leak channel activity"/>
    <property type="evidence" value="ECO:0007669"/>
    <property type="project" value="TreeGrafter"/>
</dbReference>
<evidence type="ECO:0000256" key="6">
    <source>
        <dbReference type="ARBA" id="ARBA00022826"/>
    </source>
</evidence>
<dbReference type="CTD" id="570159"/>
<dbReference type="GO" id="GO:0015271">
    <property type="term" value="F:outward rectifier potassium channel activity"/>
    <property type="evidence" value="ECO:0007669"/>
    <property type="project" value="TreeGrafter"/>
</dbReference>
<dbReference type="SUPFAM" id="SSF81324">
    <property type="entry name" value="Voltage-gated potassium channels"/>
    <property type="match status" value="2"/>
</dbReference>
<evidence type="ECO:0000256" key="12">
    <source>
        <dbReference type="RuleBase" id="RU003857"/>
    </source>
</evidence>
<sequence length="524" mass="59218">MVDKGPLLTSAIIFYLSIGAAIFQVLEEPNWKLAVKQYGAQREKILKDYPCLTKDDLDKILEVVSDASGQGVTITGDKTFNNWNWPNAVIFAATVITTIGYGNIAPKTPAGRVFCIFYGLFGVPLCFTWISELGKFFGGRAKHLGHYLTKRGVSLRKTQIICTAIFLLWGVLLHLVIPPFVFMSQEGWTYIEGLYFSFVTLTTIGFGDLVAGIDPNANYPTLYRYFVEVWIYLGLAWLSLFFNWKVRMVVEAHKALKKRRKRRKLSLEEPRHFKESHKTLSLPPSSNEVNIFGFLSKRQEGYSDLIKQLGSKKANGGHGSSTIIAASSRCKDPNRTKSCSDVPIPSGNPILNLDRSPRQKRRYSFSDRVTVAFSKSKNYLLGQESGLLLNEAQSEGDLEGDQERMYENQLDKEAGENPRDRGMGSFSGSRRTWDSKQYKSRVFQNANITFIDEEKLHNMDEEDTNDTKAKLSVTTDENMDSDTDSKEEADSESEESVFTTDGSDHCHSYEQLVEEYSKEDNTEP</sequence>
<dbReference type="AlphaFoldDB" id="A0A6P3VE19"/>
<evidence type="ECO:0000256" key="13">
    <source>
        <dbReference type="SAM" id="MobiDB-lite"/>
    </source>
</evidence>
<feature type="compositionally biased region" description="Basic and acidic residues" evidence="13">
    <location>
        <begin position="459"/>
        <end position="469"/>
    </location>
</feature>
<accession>A0A6P3VE19</accession>
<dbReference type="Gene3D" id="1.10.287.70">
    <property type="match status" value="1"/>
</dbReference>
<comment type="similarity">
    <text evidence="2 12">Belongs to the two pore domain potassium channel (TC 1.A.1.8) family.</text>
</comment>
<feature type="region of interest" description="Disordered" evidence="13">
    <location>
        <begin position="410"/>
        <end position="431"/>
    </location>
</feature>
<dbReference type="InterPro" id="IPR003280">
    <property type="entry name" value="2pore_dom_K_chnl"/>
</dbReference>
<feature type="compositionally biased region" description="Basic and acidic residues" evidence="13">
    <location>
        <begin position="515"/>
        <end position="524"/>
    </location>
</feature>
<keyword evidence="4" id="KW-0633">Potassium transport</keyword>
<organism evidence="16 17">
    <name type="scientific">Clupea harengus</name>
    <name type="common">Atlantic herring</name>
    <dbReference type="NCBI Taxonomy" id="7950"/>
    <lineage>
        <taxon>Eukaryota</taxon>
        <taxon>Metazoa</taxon>
        <taxon>Chordata</taxon>
        <taxon>Craniata</taxon>
        <taxon>Vertebrata</taxon>
        <taxon>Euteleostomi</taxon>
        <taxon>Actinopterygii</taxon>
        <taxon>Neopterygii</taxon>
        <taxon>Teleostei</taxon>
        <taxon>Clupei</taxon>
        <taxon>Clupeiformes</taxon>
        <taxon>Clupeoidei</taxon>
        <taxon>Clupeidae</taxon>
        <taxon>Clupea</taxon>
    </lineage>
</organism>
<feature type="transmembrane region" description="Helical" evidence="14">
    <location>
        <begin position="194"/>
        <end position="213"/>
    </location>
</feature>
<dbReference type="PRINTS" id="PR01095">
    <property type="entry name" value="TASKCHANNEL"/>
</dbReference>
<dbReference type="PANTHER" id="PTHR11003">
    <property type="entry name" value="POTASSIUM CHANNEL, SUBFAMILY K"/>
    <property type="match status" value="1"/>
</dbReference>
<dbReference type="PRINTS" id="PR01333">
    <property type="entry name" value="2POREKCHANEL"/>
</dbReference>
<name>A0A6P3VE19_CLUHA</name>
<dbReference type="GeneID" id="105888544"/>
<feature type="compositionally biased region" description="Basic and acidic residues" evidence="13">
    <location>
        <begin position="410"/>
        <end position="422"/>
    </location>
</feature>
<evidence type="ECO:0000313" key="17">
    <source>
        <dbReference type="RefSeq" id="XP_012669733.1"/>
    </source>
</evidence>
<evidence type="ECO:0000256" key="9">
    <source>
        <dbReference type="ARBA" id="ARBA00023065"/>
    </source>
</evidence>
<evidence type="ECO:0000259" key="15">
    <source>
        <dbReference type="Pfam" id="PF07885"/>
    </source>
</evidence>
<dbReference type="GO" id="GO:0005886">
    <property type="term" value="C:plasma membrane"/>
    <property type="evidence" value="ECO:0007669"/>
    <property type="project" value="TreeGrafter"/>
</dbReference>
<dbReference type="RefSeq" id="XP_012669733.1">
    <property type="nucleotide sequence ID" value="XM_012814279.3"/>
</dbReference>
<feature type="transmembrane region" description="Helical" evidence="14">
    <location>
        <begin position="85"/>
        <end position="104"/>
    </location>
</feature>
<feature type="region of interest" description="Disordered" evidence="13">
    <location>
        <begin position="459"/>
        <end position="524"/>
    </location>
</feature>
<evidence type="ECO:0000256" key="14">
    <source>
        <dbReference type="SAM" id="Phobius"/>
    </source>
</evidence>
<feature type="transmembrane region" description="Helical" evidence="14">
    <location>
        <begin position="160"/>
        <end position="182"/>
    </location>
</feature>
<dbReference type="KEGG" id="char:105888544"/>
<keyword evidence="6" id="KW-0631">Potassium channel</keyword>
<keyword evidence="3 12" id="KW-0813">Transport</keyword>
<dbReference type="FunFam" id="1.10.287.70:FF:000077">
    <property type="entry name" value="Potassium channel subfamily K member 5"/>
    <property type="match status" value="1"/>
</dbReference>
<evidence type="ECO:0000256" key="4">
    <source>
        <dbReference type="ARBA" id="ARBA00022538"/>
    </source>
</evidence>
<dbReference type="OrthoDB" id="297496at2759"/>
<dbReference type="PANTHER" id="PTHR11003:SF241">
    <property type="entry name" value="POTASSIUM CHANNEL SUBFAMILY K MEMBER 5"/>
    <property type="match status" value="1"/>
</dbReference>
<dbReference type="Pfam" id="PF07885">
    <property type="entry name" value="Ion_trans_2"/>
    <property type="match status" value="2"/>
</dbReference>
<evidence type="ECO:0000313" key="16">
    <source>
        <dbReference type="Proteomes" id="UP000515152"/>
    </source>
</evidence>
<evidence type="ECO:0000256" key="11">
    <source>
        <dbReference type="ARBA" id="ARBA00023303"/>
    </source>
</evidence>
<feature type="region of interest" description="Disordered" evidence="13">
    <location>
        <begin position="328"/>
        <end position="359"/>
    </location>
</feature>